<gene>
    <name evidence="2" type="ORF">DM860_014816</name>
</gene>
<keyword evidence="1" id="KW-0812">Transmembrane</keyword>
<keyword evidence="3" id="KW-1185">Reference proteome</keyword>
<keyword evidence="1" id="KW-1133">Transmembrane helix</keyword>
<proteinExistence type="predicted"/>
<name>A0A328D1U4_9ASTE</name>
<accession>A0A328D1U4</accession>
<comment type="caution">
    <text evidence="2">The sequence shown here is derived from an EMBL/GenBank/DDBJ whole genome shotgun (WGS) entry which is preliminary data.</text>
</comment>
<organism evidence="2 3">
    <name type="scientific">Cuscuta australis</name>
    <dbReference type="NCBI Taxonomy" id="267555"/>
    <lineage>
        <taxon>Eukaryota</taxon>
        <taxon>Viridiplantae</taxon>
        <taxon>Streptophyta</taxon>
        <taxon>Embryophyta</taxon>
        <taxon>Tracheophyta</taxon>
        <taxon>Spermatophyta</taxon>
        <taxon>Magnoliopsida</taxon>
        <taxon>eudicotyledons</taxon>
        <taxon>Gunneridae</taxon>
        <taxon>Pentapetalae</taxon>
        <taxon>asterids</taxon>
        <taxon>lamiids</taxon>
        <taxon>Solanales</taxon>
        <taxon>Convolvulaceae</taxon>
        <taxon>Cuscuteae</taxon>
        <taxon>Cuscuta</taxon>
        <taxon>Cuscuta subgen. Grammica</taxon>
        <taxon>Cuscuta sect. Cleistogrammica</taxon>
    </lineage>
</organism>
<keyword evidence="1" id="KW-0472">Membrane</keyword>
<protein>
    <submittedName>
        <fullName evidence="2">Uncharacterized protein</fullName>
    </submittedName>
</protein>
<evidence type="ECO:0000256" key="1">
    <source>
        <dbReference type="SAM" id="Phobius"/>
    </source>
</evidence>
<reference evidence="2 3" key="1">
    <citation type="submission" date="2018-06" db="EMBL/GenBank/DDBJ databases">
        <title>The Genome of Cuscuta australis (Dodder) Provides Insight into the Evolution of Plant Parasitism.</title>
        <authorList>
            <person name="Liu H."/>
        </authorList>
    </citation>
    <scope>NUCLEOTIDE SEQUENCE [LARGE SCALE GENOMIC DNA]</scope>
    <source>
        <strain evidence="3">cv. Yunnan</strain>
        <tissue evidence="2">Vines</tissue>
    </source>
</reference>
<sequence>MEKHRSSSKVLRDSTWGTPRHILLRVFRRQAPYIVSGSFLFWRAGGFPFALYVALLPGCRLAADVLRLSFAASADRNVTG</sequence>
<evidence type="ECO:0000313" key="2">
    <source>
        <dbReference type="EMBL" id="RAL38990.1"/>
    </source>
</evidence>
<feature type="transmembrane region" description="Helical" evidence="1">
    <location>
        <begin position="33"/>
        <end position="55"/>
    </location>
</feature>
<dbReference type="AlphaFoldDB" id="A0A328D1U4"/>
<dbReference type="EMBL" id="NQVE01000204">
    <property type="protein sequence ID" value="RAL38990.1"/>
    <property type="molecule type" value="Genomic_DNA"/>
</dbReference>
<evidence type="ECO:0000313" key="3">
    <source>
        <dbReference type="Proteomes" id="UP000249390"/>
    </source>
</evidence>
<dbReference type="Proteomes" id="UP000249390">
    <property type="component" value="Unassembled WGS sequence"/>
</dbReference>